<evidence type="ECO:0000256" key="1">
    <source>
        <dbReference type="SAM" id="Phobius"/>
    </source>
</evidence>
<keyword evidence="3" id="KW-1185">Reference proteome</keyword>
<dbReference type="Pfam" id="PF14030">
    <property type="entry name" value="DUF4245"/>
    <property type="match status" value="1"/>
</dbReference>
<dbReference type="EMBL" id="JYIU01000046">
    <property type="protein sequence ID" value="KJL18250.1"/>
    <property type="molecule type" value="Genomic_DNA"/>
</dbReference>
<gene>
    <name evidence="2" type="ORF">RN50_03359</name>
</gene>
<reference evidence="2 3" key="1">
    <citation type="submission" date="2015-02" db="EMBL/GenBank/DDBJ databases">
        <title>Draft genome sequences of ten Microbacterium spp. with emphasis on heavy metal contaminated environments.</title>
        <authorList>
            <person name="Corretto E."/>
        </authorList>
    </citation>
    <scope>NUCLEOTIDE SEQUENCE [LARGE SCALE GENOMIC DNA]</scope>
    <source>
        <strain evidence="2 3">DSM 12966</strain>
    </source>
</reference>
<evidence type="ECO:0008006" key="4">
    <source>
        <dbReference type="Google" id="ProtNLM"/>
    </source>
</evidence>
<protein>
    <recommendedName>
        <fullName evidence="4">DUF4245 domain-containing protein</fullName>
    </recommendedName>
</protein>
<dbReference type="KEGG" id="mfol:DXT68_05420"/>
<feature type="transmembrane region" description="Helical" evidence="1">
    <location>
        <begin position="39"/>
        <end position="58"/>
    </location>
</feature>
<organism evidence="2 3">
    <name type="scientific">Microbacterium foliorum</name>
    <dbReference type="NCBI Taxonomy" id="104336"/>
    <lineage>
        <taxon>Bacteria</taxon>
        <taxon>Bacillati</taxon>
        <taxon>Actinomycetota</taxon>
        <taxon>Actinomycetes</taxon>
        <taxon>Micrococcales</taxon>
        <taxon>Microbacteriaceae</taxon>
        <taxon>Microbacterium</taxon>
    </lineage>
</organism>
<name>A0A0F0KDP1_9MICO</name>
<keyword evidence="1" id="KW-1133">Transmembrane helix</keyword>
<comment type="caution">
    <text evidence="2">The sequence shown here is derived from an EMBL/GenBank/DDBJ whole genome shotgun (WGS) entry which is preliminary data.</text>
</comment>
<keyword evidence="1" id="KW-0472">Membrane</keyword>
<dbReference type="AlphaFoldDB" id="A0A0F0KDP1"/>
<dbReference type="Proteomes" id="UP000033572">
    <property type="component" value="Unassembled WGS sequence"/>
</dbReference>
<keyword evidence="1" id="KW-0812">Transmembrane</keyword>
<dbReference type="PATRIC" id="fig|104336.4.peg.3400"/>
<accession>A0A0F0KDP1</accession>
<proteinExistence type="predicted"/>
<dbReference type="GeneID" id="94443822"/>
<sequence>MNKPAPIVAELGRPETPAETAARKAASSKAYRSSQTVRSLVAALIATLAIVAVIVFAVPRGEPATTRTIDMVGIAADVESTVDSTVIVPDLGGFWRVNAAGLTSGATAVWDVTLAPSAQNERGFIKLAQAFDADASWAPQRLNGTAATETISIAGLEWDVYKLGDAGATQNITYAIGTQAGDDYLLLYGSRSADSTAELAESLVPQIRDLSETS</sequence>
<dbReference type="InterPro" id="IPR025339">
    <property type="entry name" value="DUF4245"/>
</dbReference>
<evidence type="ECO:0000313" key="3">
    <source>
        <dbReference type="Proteomes" id="UP000033572"/>
    </source>
</evidence>
<evidence type="ECO:0000313" key="2">
    <source>
        <dbReference type="EMBL" id="KJL18250.1"/>
    </source>
</evidence>
<dbReference type="RefSeq" id="WP_045255573.1">
    <property type="nucleotide sequence ID" value="NZ_CAKKLS010000002.1"/>
</dbReference>